<evidence type="ECO:0000256" key="5">
    <source>
        <dbReference type="ARBA" id="ARBA00023136"/>
    </source>
</evidence>
<dbReference type="InterPro" id="IPR050189">
    <property type="entry name" value="MFS_Efflux_Transporters"/>
</dbReference>
<evidence type="ECO:0000313" key="9">
    <source>
        <dbReference type="Proteomes" id="UP000269198"/>
    </source>
</evidence>
<reference evidence="8 9" key="1">
    <citation type="submission" date="2018-11" db="EMBL/GenBank/DDBJ databases">
        <title>The genome draft of YIM 96095.</title>
        <authorList>
            <person name="Tang S.-K."/>
            <person name="Chunyu W.-X."/>
            <person name="Feng Y.-Z."/>
        </authorList>
    </citation>
    <scope>NUCLEOTIDE SEQUENCE [LARGE SCALE GENOMIC DNA]</scope>
    <source>
        <strain evidence="8 9">YIM 96095</strain>
    </source>
</reference>
<feature type="transmembrane region" description="Helical" evidence="6">
    <location>
        <begin position="95"/>
        <end position="121"/>
    </location>
</feature>
<dbReference type="SUPFAM" id="SSF103473">
    <property type="entry name" value="MFS general substrate transporter"/>
    <property type="match status" value="1"/>
</dbReference>
<name>A0A3N0EGF9_9ACTN</name>
<keyword evidence="9" id="KW-1185">Reference proteome</keyword>
<feature type="transmembrane region" description="Helical" evidence="6">
    <location>
        <begin position="34"/>
        <end position="59"/>
    </location>
</feature>
<keyword evidence="3 6" id="KW-0812">Transmembrane</keyword>
<feature type="transmembrane region" description="Helical" evidence="6">
    <location>
        <begin position="236"/>
        <end position="257"/>
    </location>
</feature>
<dbReference type="RefSeq" id="WP_123199760.1">
    <property type="nucleotide sequence ID" value="NZ_RJMB01000002.1"/>
</dbReference>
<evidence type="ECO:0000256" key="4">
    <source>
        <dbReference type="ARBA" id="ARBA00022989"/>
    </source>
</evidence>
<dbReference type="CDD" id="cd17324">
    <property type="entry name" value="MFS_NepI_like"/>
    <property type="match status" value="1"/>
</dbReference>
<accession>A0A3N0EGF9</accession>
<proteinExistence type="predicted"/>
<comment type="subcellular location">
    <subcellularLocation>
        <location evidence="1">Cell membrane</location>
        <topology evidence="1">Multi-pass membrane protein</topology>
    </subcellularLocation>
</comment>
<feature type="transmembrane region" description="Helical" evidence="6">
    <location>
        <begin position="356"/>
        <end position="377"/>
    </location>
</feature>
<evidence type="ECO:0000256" key="6">
    <source>
        <dbReference type="SAM" id="Phobius"/>
    </source>
</evidence>
<dbReference type="PANTHER" id="PTHR43124:SF10">
    <property type="entry name" value="PURINE EFFLUX PUMP PBUE"/>
    <property type="match status" value="1"/>
</dbReference>
<feature type="transmembrane region" description="Helical" evidence="6">
    <location>
        <begin position="159"/>
        <end position="181"/>
    </location>
</feature>
<dbReference type="PANTHER" id="PTHR43124">
    <property type="entry name" value="PURINE EFFLUX PUMP PBUE"/>
    <property type="match status" value="1"/>
</dbReference>
<evidence type="ECO:0000256" key="3">
    <source>
        <dbReference type="ARBA" id="ARBA00022692"/>
    </source>
</evidence>
<evidence type="ECO:0000256" key="1">
    <source>
        <dbReference type="ARBA" id="ARBA00004651"/>
    </source>
</evidence>
<protein>
    <submittedName>
        <fullName evidence="8">MFS transporter</fullName>
    </submittedName>
</protein>
<evidence type="ECO:0000256" key="2">
    <source>
        <dbReference type="ARBA" id="ARBA00022475"/>
    </source>
</evidence>
<keyword evidence="5 6" id="KW-0472">Membrane</keyword>
<dbReference type="Gene3D" id="1.20.1250.20">
    <property type="entry name" value="MFS general substrate transporter like domains"/>
    <property type="match status" value="1"/>
</dbReference>
<keyword evidence="2" id="KW-1003">Cell membrane</keyword>
<feature type="transmembrane region" description="Helical" evidence="6">
    <location>
        <begin position="330"/>
        <end position="350"/>
    </location>
</feature>
<feature type="transmembrane region" description="Helical" evidence="6">
    <location>
        <begin position="269"/>
        <end position="286"/>
    </location>
</feature>
<dbReference type="InterPro" id="IPR020846">
    <property type="entry name" value="MFS_dom"/>
</dbReference>
<dbReference type="AlphaFoldDB" id="A0A3N0EGF9"/>
<dbReference type="EMBL" id="RJMB01000002">
    <property type="protein sequence ID" value="RNL86932.1"/>
    <property type="molecule type" value="Genomic_DNA"/>
</dbReference>
<evidence type="ECO:0000313" key="8">
    <source>
        <dbReference type="EMBL" id="RNL86932.1"/>
    </source>
</evidence>
<comment type="caution">
    <text evidence="8">The sequence shown here is derived from an EMBL/GenBank/DDBJ whole genome shotgun (WGS) entry which is preliminary data.</text>
</comment>
<dbReference type="Proteomes" id="UP000269198">
    <property type="component" value="Unassembled WGS sequence"/>
</dbReference>
<feature type="transmembrane region" description="Helical" evidence="6">
    <location>
        <begin position="71"/>
        <end position="89"/>
    </location>
</feature>
<evidence type="ECO:0000259" key="7">
    <source>
        <dbReference type="PROSITE" id="PS50850"/>
    </source>
</evidence>
<feature type="transmembrane region" description="Helical" evidence="6">
    <location>
        <begin position="128"/>
        <end position="147"/>
    </location>
</feature>
<dbReference type="InterPro" id="IPR011701">
    <property type="entry name" value="MFS"/>
</dbReference>
<dbReference type="InterPro" id="IPR036259">
    <property type="entry name" value="MFS_trans_sf"/>
</dbReference>
<feature type="transmembrane region" description="Helical" evidence="6">
    <location>
        <begin position="202"/>
        <end position="224"/>
    </location>
</feature>
<dbReference type="Pfam" id="PF07690">
    <property type="entry name" value="MFS_1"/>
    <property type="match status" value="1"/>
</dbReference>
<dbReference type="GO" id="GO:0022857">
    <property type="term" value="F:transmembrane transporter activity"/>
    <property type="evidence" value="ECO:0007669"/>
    <property type="project" value="InterPro"/>
</dbReference>
<keyword evidence="4 6" id="KW-1133">Transmembrane helix</keyword>
<sequence>MGRWGVPALGFGTFAIGTCEFVLAGVLPQMSTSLGVSMAAAGQVVTTFAVTCAIAAPVLATVTARWPRRRVLLIAALVYVLGVAATAMADSFTAVLLTQLVAAAATGVYIPTSAVTAAALVPEHRRGWAIAVVTTGLTAAAALGAPLGTALGGLFGWRITMWFLAALAGVGTAGLLVLVPDRVPGSAVDGLRARLAPLRNRTALVLLATTLVGFTAVYIPYTYISVVFAGATGGDGVLLSVLMFVLGTLGAVGNFGAGALADRLGGRKVVTGALGMLAICLFALPLGSGSFLSALALVAAYGMTAFAITTPQQHRLISLMPDSASILVSLNAGFLYLAISLSGVLGAASIQWLGGSWLSVLAALLAMCALALSEWAARLTSCTHPQSAQVSL</sequence>
<dbReference type="PROSITE" id="PS50850">
    <property type="entry name" value="MFS"/>
    <property type="match status" value="1"/>
</dbReference>
<feature type="domain" description="Major facilitator superfamily (MFS) profile" evidence="7">
    <location>
        <begin position="5"/>
        <end position="381"/>
    </location>
</feature>
<dbReference type="OrthoDB" id="3697899at2"/>
<gene>
    <name evidence="8" type="ORF">EFW17_03445</name>
</gene>
<organism evidence="8 9">
    <name type="scientific">Halostreptopolyspora alba</name>
    <dbReference type="NCBI Taxonomy" id="2487137"/>
    <lineage>
        <taxon>Bacteria</taxon>
        <taxon>Bacillati</taxon>
        <taxon>Actinomycetota</taxon>
        <taxon>Actinomycetes</taxon>
        <taxon>Streptosporangiales</taxon>
        <taxon>Nocardiopsidaceae</taxon>
        <taxon>Halostreptopolyspora</taxon>
    </lineage>
</organism>
<dbReference type="GO" id="GO:0005886">
    <property type="term" value="C:plasma membrane"/>
    <property type="evidence" value="ECO:0007669"/>
    <property type="project" value="UniProtKB-SubCell"/>
</dbReference>